<dbReference type="Proteomes" id="UP000325787">
    <property type="component" value="Chromosome"/>
</dbReference>
<dbReference type="CDD" id="cd07067">
    <property type="entry name" value="HP_PGM_like"/>
    <property type="match status" value="1"/>
</dbReference>
<evidence type="ECO:0000313" key="3">
    <source>
        <dbReference type="EMBL" id="QFZ18490.1"/>
    </source>
</evidence>
<dbReference type="PANTHER" id="PTHR48100:SF59">
    <property type="entry name" value="ADENOSYLCOBALAMIN_ALPHA-RIBAZOLE PHOSPHATASE"/>
    <property type="match status" value="1"/>
</dbReference>
<dbReference type="SMART" id="SM00855">
    <property type="entry name" value="PGAM"/>
    <property type="match status" value="1"/>
</dbReference>
<reference evidence="4" key="1">
    <citation type="journal article" date="2021" name="Curr. Microbiol.">
        <title>Complete genome of nocamycin-producing strain Saccharothrix syringae NRRL B-16468 reveals the biosynthetic potential for secondary metabolites.</title>
        <authorList>
            <person name="Mo X."/>
            <person name="Yang S."/>
        </authorList>
    </citation>
    <scope>NUCLEOTIDE SEQUENCE [LARGE SCALE GENOMIC DNA]</scope>
    <source>
        <strain evidence="4">ATCC 51364 / DSM 43886 / JCM 6844 / KCTC 9398 / NBRC 14523 / NRRL B-16468 / INA 2240</strain>
    </source>
</reference>
<feature type="active site" description="Proton donor/acceptor" evidence="1">
    <location>
        <position position="102"/>
    </location>
</feature>
<dbReference type="EMBL" id="CP034550">
    <property type="protein sequence ID" value="QFZ18490.1"/>
    <property type="molecule type" value="Genomic_DNA"/>
</dbReference>
<dbReference type="InterPro" id="IPR013078">
    <property type="entry name" value="His_Pase_superF_clade-1"/>
</dbReference>
<sequence>MPLASRVTDPGPIASSTVQLILIRHGESHHTVRDIASSEQGCLGLTDRGRGQADALRTRFASERRRVDVLLSSTADRARQTAEILRPALGTDTVVTDRDLCELRLGRGDGLPRADFEARYGSFDLVAAPDRPVCPDGESWNDFRNRVHTTLNTLATTYRGKTVAAVTHAGVIVVGFMTLFAIPRPGTGTRIDPDFASVTEWEHDDTTDNWRLIRFNDTAHLRYETT</sequence>
<feature type="active site" description="Tele-phosphohistidine intermediate" evidence="1">
    <location>
        <position position="25"/>
    </location>
</feature>
<dbReference type="PANTHER" id="PTHR48100">
    <property type="entry name" value="BROAD-SPECIFICITY PHOSPHATASE YOR283W-RELATED"/>
    <property type="match status" value="1"/>
</dbReference>
<dbReference type="KEGG" id="ssyi:EKG83_14290"/>
<dbReference type="InterPro" id="IPR050275">
    <property type="entry name" value="PGM_Phosphatase"/>
</dbReference>
<keyword evidence="4" id="KW-1185">Reference proteome</keyword>
<gene>
    <name evidence="3" type="ORF">EKG83_14290</name>
</gene>
<dbReference type="AlphaFoldDB" id="A0A5Q0GYC1"/>
<dbReference type="Gene3D" id="3.40.50.1240">
    <property type="entry name" value="Phosphoglycerate mutase-like"/>
    <property type="match status" value="1"/>
</dbReference>
<feature type="binding site" evidence="2">
    <location>
        <position position="77"/>
    </location>
    <ligand>
        <name>substrate</name>
    </ligand>
</feature>
<dbReference type="GO" id="GO:0005737">
    <property type="term" value="C:cytoplasm"/>
    <property type="evidence" value="ECO:0007669"/>
    <property type="project" value="TreeGrafter"/>
</dbReference>
<evidence type="ECO:0000256" key="2">
    <source>
        <dbReference type="PIRSR" id="PIRSR613078-2"/>
    </source>
</evidence>
<name>A0A5Q0GYC1_SACSY</name>
<organism evidence="3 4">
    <name type="scientific">Saccharothrix syringae</name>
    <name type="common">Nocardiopsis syringae</name>
    <dbReference type="NCBI Taxonomy" id="103733"/>
    <lineage>
        <taxon>Bacteria</taxon>
        <taxon>Bacillati</taxon>
        <taxon>Actinomycetota</taxon>
        <taxon>Actinomycetes</taxon>
        <taxon>Pseudonocardiales</taxon>
        <taxon>Pseudonocardiaceae</taxon>
        <taxon>Saccharothrix</taxon>
    </lineage>
</organism>
<dbReference type="InterPro" id="IPR029033">
    <property type="entry name" value="His_PPase_superfam"/>
</dbReference>
<evidence type="ECO:0000313" key="4">
    <source>
        <dbReference type="Proteomes" id="UP000325787"/>
    </source>
</evidence>
<dbReference type="SUPFAM" id="SSF53254">
    <property type="entry name" value="Phosphoglycerate mutase-like"/>
    <property type="match status" value="1"/>
</dbReference>
<dbReference type="OrthoDB" id="3628970at2"/>
<protein>
    <submittedName>
        <fullName evidence="3">Histidine phosphatase family protein</fullName>
    </submittedName>
</protein>
<proteinExistence type="predicted"/>
<accession>A0A5Q0GYC1</accession>
<evidence type="ECO:0000256" key="1">
    <source>
        <dbReference type="PIRSR" id="PIRSR613078-1"/>
    </source>
</evidence>
<dbReference type="GO" id="GO:0016791">
    <property type="term" value="F:phosphatase activity"/>
    <property type="evidence" value="ECO:0007669"/>
    <property type="project" value="TreeGrafter"/>
</dbReference>
<dbReference type="Pfam" id="PF00300">
    <property type="entry name" value="His_Phos_1"/>
    <property type="match status" value="1"/>
</dbReference>